<dbReference type="Proteomes" id="UP000216207">
    <property type="component" value="Unassembled WGS sequence"/>
</dbReference>
<gene>
    <name evidence="8" type="ORF">CHH72_11500</name>
</gene>
<keyword evidence="5 7" id="KW-0472">Membrane</keyword>
<feature type="transmembrane region" description="Helical" evidence="7">
    <location>
        <begin position="155"/>
        <end position="171"/>
    </location>
</feature>
<organism evidence="8 9">
    <name type="scientific">Shouchella clausii</name>
    <name type="common">Alkalihalobacillus clausii</name>
    <dbReference type="NCBI Taxonomy" id="79880"/>
    <lineage>
        <taxon>Bacteria</taxon>
        <taxon>Bacillati</taxon>
        <taxon>Bacillota</taxon>
        <taxon>Bacilli</taxon>
        <taxon>Bacillales</taxon>
        <taxon>Bacillaceae</taxon>
        <taxon>Shouchella</taxon>
    </lineage>
</organism>
<accession>A0A268P127</accession>
<keyword evidence="3 7" id="KW-0812">Transmembrane</keyword>
<evidence type="ECO:0000256" key="4">
    <source>
        <dbReference type="ARBA" id="ARBA00022989"/>
    </source>
</evidence>
<dbReference type="Pfam" id="PF03606">
    <property type="entry name" value="DcuC"/>
    <property type="match status" value="1"/>
</dbReference>
<dbReference type="RefSeq" id="WP_095326637.1">
    <property type="nucleotide sequence ID" value="NZ_NPCC01000012.1"/>
</dbReference>
<feature type="region of interest" description="Disordered" evidence="6">
    <location>
        <begin position="1"/>
        <end position="23"/>
    </location>
</feature>
<feature type="transmembrane region" description="Helical" evidence="7">
    <location>
        <begin position="29"/>
        <end position="47"/>
    </location>
</feature>
<feature type="transmembrane region" description="Helical" evidence="7">
    <location>
        <begin position="333"/>
        <end position="351"/>
    </location>
</feature>
<keyword evidence="2" id="KW-1003">Cell membrane</keyword>
<dbReference type="PANTHER" id="PTHR43652:SF2">
    <property type="entry name" value="BASIC AMINO ACID ANTIPORTER YFCC-RELATED"/>
    <property type="match status" value="1"/>
</dbReference>
<keyword evidence="4 7" id="KW-1133">Transmembrane helix</keyword>
<dbReference type="EMBL" id="NPCC01000012">
    <property type="protein sequence ID" value="PAE88990.1"/>
    <property type="molecule type" value="Genomic_DNA"/>
</dbReference>
<dbReference type="InterPro" id="IPR018385">
    <property type="entry name" value="C4_dicarb_anaerob_car-like"/>
</dbReference>
<evidence type="ECO:0000256" key="2">
    <source>
        <dbReference type="ARBA" id="ARBA00022475"/>
    </source>
</evidence>
<feature type="transmembrane region" description="Helical" evidence="7">
    <location>
        <begin position="274"/>
        <end position="296"/>
    </location>
</feature>
<dbReference type="AlphaFoldDB" id="A0A268P127"/>
<feature type="transmembrane region" description="Helical" evidence="7">
    <location>
        <begin position="93"/>
        <end position="110"/>
    </location>
</feature>
<feature type="transmembrane region" description="Helical" evidence="7">
    <location>
        <begin position="457"/>
        <end position="476"/>
    </location>
</feature>
<proteinExistence type="predicted"/>
<evidence type="ECO:0000256" key="6">
    <source>
        <dbReference type="SAM" id="MobiDB-lite"/>
    </source>
</evidence>
<dbReference type="GO" id="GO:0005886">
    <property type="term" value="C:plasma membrane"/>
    <property type="evidence" value="ECO:0007669"/>
    <property type="project" value="UniProtKB-SubCell"/>
</dbReference>
<feature type="transmembrane region" description="Helical" evidence="7">
    <location>
        <begin position="302"/>
        <end position="321"/>
    </location>
</feature>
<evidence type="ECO:0000256" key="3">
    <source>
        <dbReference type="ARBA" id="ARBA00022692"/>
    </source>
</evidence>
<name>A0A268P127_SHOCL</name>
<evidence type="ECO:0000256" key="5">
    <source>
        <dbReference type="ARBA" id="ARBA00023136"/>
    </source>
</evidence>
<evidence type="ECO:0000256" key="1">
    <source>
        <dbReference type="ARBA" id="ARBA00004651"/>
    </source>
</evidence>
<comment type="caution">
    <text evidence="8">The sequence shown here is derived from an EMBL/GenBank/DDBJ whole genome shotgun (WGS) entry which is preliminary data.</text>
</comment>
<feature type="transmembrane region" description="Helical" evidence="7">
    <location>
        <begin position="131"/>
        <end position="149"/>
    </location>
</feature>
<feature type="transmembrane region" description="Helical" evidence="7">
    <location>
        <begin position="178"/>
        <end position="201"/>
    </location>
</feature>
<evidence type="ECO:0000313" key="8">
    <source>
        <dbReference type="EMBL" id="PAE88990.1"/>
    </source>
</evidence>
<feature type="transmembrane region" description="Helical" evidence="7">
    <location>
        <begin position="429"/>
        <end position="450"/>
    </location>
</feature>
<sequence>MEKHIPQSVTPEPMPQPEPQKSKGRMPHIYVLLFLISGMSALLTYVIPAGSFERIPGPNGRETIDPDSFTQIDGSPLSFMDFMLAIPRGMSDASEIIFFTFIIGGMFMVLRRTEIIEIGVDRLARKFKHNSVLMVPVLLTLFAAVATTIGTPELSLVYIPVLIPLFISLGYDSMTATAIALVSTALGFTAGIMNPGTVGISQQIAGLDTYSGFGLRLLVFVVIVTIGSLYIMRYAAKVKTRPKESLTYTEDKSKRLMYKDALNQPMKPIHSRQMAAIATLPIFFAILIYGVTQLGWFMLEMSGLFIFMGIVVGLIAGLSLTKICEAFTEGFREVLMGAIIIGIARSVAIVLEDGQIMDSIVYGLGIAVGQLPSTLSAIGMMVVQLLINFFIPSGSGQALVTMPIMAPLSDILGVTRQTAILAFQFGDGFAHVLFPTSGYFMAALVVAGVSWNKWVRFFLPLFLIYMAVGMAFLIYAQSVGWTG</sequence>
<evidence type="ECO:0000313" key="9">
    <source>
        <dbReference type="Proteomes" id="UP000216207"/>
    </source>
</evidence>
<evidence type="ECO:0000256" key="7">
    <source>
        <dbReference type="SAM" id="Phobius"/>
    </source>
</evidence>
<reference evidence="8 9" key="1">
    <citation type="submission" date="2017-07" db="EMBL/GenBank/DDBJ databases">
        <title>Isolation and whole genome analysis of endospore-forming bacteria from heroin.</title>
        <authorList>
            <person name="Kalinowski J."/>
            <person name="Ahrens B."/>
            <person name="Al-Dilaimi A."/>
            <person name="Winkler A."/>
            <person name="Wibberg D."/>
            <person name="Schleenbecker U."/>
            <person name="Ruckert C."/>
            <person name="Wolfel R."/>
            <person name="Grass G."/>
        </authorList>
    </citation>
    <scope>NUCLEOTIDE SEQUENCE [LARGE SCALE GENOMIC DNA]</scope>
    <source>
        <strain evidence="8 9">7539</strain>
    </source>
</reference>
<dbReference type="PANTHER" id="PTHR43652">
    <property type="entry name" value="BASIC AMINO ACID ANTIPORTER YFCC-RELATED"/>
    <property type="match status" value="1"/>
</dbReference>
<dbReference type="InterPro" id="IPR051679">
    <property type="entry name" value="DASS-Related_Transporters"/>
</dbReference>
<feature type="transmembrane region" description="Helical" evidence="7">
    <location>
        <begin position="213"/>
        <end position="232"/>
    </location>
</feature>
<comment type="subcellular location">
    <subcellularLocation>
        <location evidence="1">Cell membrane</location>
        <topology evidence="1">Multi-pass membrane protein</topology>
    </subcellularLocation>
</comment>
<protein>
    <submittedName>
        <fullName evidence="8">C4-dicarboxylate ABC transporter</fullName>
    </submittedName>
</protein>